<accession>A0A645HPI2</accession>
<protein>
    <submittedName>
        <fullName evidence="2">Uncharacterized protein</fullName>
    </submittedName>
</protein>
<reference evidence="2" key="1">
    <citation type="submission" date="2019-08" db="EMBL/GenBank/DDBJ databases">
        <authorList>
            <person name="Kucharzyk K."/>
            <person name="Murdoch R.W."/>
            <person name="Higgins S."/>
            <person name="Loffler F."/>
        </authorList>
    </citation>
    <scope>NUCLEOTIDE SEQUENCE</scope>
</reference>
<dbReference type="AlphaFoldDB" id="A0A645HPI2"/>
<sequence length="173" mass="17740">MLDCVVQILGSSPVGGQVASASTGSRNIGHGDDFNVAFQRAGVLGSGLQTNGHESLVHAGGQGARTVGGAHLGQVAVLGDSTGPHVARRQEDLEVEHVIRPLGAAEANLDRLAASGVSVGDGDQRVVAFLNAVVGQNVDLTNTTCIDGNSSARHTGQRTQSNRNTSSEKLFLH</sequence>
<name>A0A645HPI2_9ZZZZ</name>
<organism evidence="2">
    <name type="scientific">bioreactor metagenome</name>
    <dbReference type="NCBI Taxonomy" id="1076179"/>
    <lineage>
        <taxon>unclassified sequences</taxon>
        <taxon>metagenomes</taxon>
        <taxon>ecological metagenomes</taxon>
    </lineage>
</organism>
<evidence type="ECO:0000256" key="1">
    <source>
        <dbReference type="SAM" id="MobiDB-lite"/>
    </source>
</evidence>
<dbReference type="EMBL" id="VSSQ01097572">
    <property type="protein sequence ID" value="MPN40877.1"/>
    <property type="molecule type" value="Genomic_DNA"/>
</dbReference>
<feature type="region of interest" description="Disordered" evidence="1">
    <location>
        <begin position="147"/>
        <end position="173"/>
    </location>
</feature>
<evidence type="ECO:0000313" key="2">
    <source>
        <dbReference type="EMBL" id="MPN40877.1"/>
    </source>
</evidence>
<proteinExistence type="predicted"/>
<gene>
    <name evidence="2" type="ORF">SDC9_188417</name>
</gene>
<comment type="caution">
    <text evidence="2">The sequence shown here is derived from an EMBL/GenBank/DDBJ whole genome shotgun (WGS) entry which is preliminary data.</text>
</comment>